<keyword evidence="3" id="KW-1185">Reference proteome</keyword>
<reference evidence="2 3" key="1">
    <citation type="journal article" date="2017" name="Int. J. Parasitol.">
        <title>The genome of the protozoan parasite Cystoisospora suis and a reverse vaccinology approach to identify vaccine candidates.</title>
        <authorList>
            <person name="Palmieri N."/>
            <person name="Shrestha A."/>
            <person name="Ruttkowski B."/>
            <person name="Beck T."/>
            <person name="Vogl C."/>
            <person name="Tomley F."/>
            <person name="Blake D.P."/>
            <person name="Joachim A."/>
        </authorList>
    </citation>
    <scope>NUCLEOTIDE SEQUENCE [LARGE SCALE GENOMIC DNA]</scope>
    <source>
        <strain evidence="2 3">Wien I</strain>
    </source>
</reference>
<name>A0A2C6KRQ8_9APIC</name>
<dbReference type="OrthoDB" id="329302at2759"/>
<dbReference type="AlphaFoldDB" id="A0A2C6KRQ8"/>
<dbReference type="VEuPathDB" id="ToxoDB:CSUI_003061"/>
<gene>
    <name evidence="2" type="ORF">CSUI_003061</name>
</gene>
<feature type="compositionally biased region" description="Polar residues" evidence="1">
    <location>
        <begin position="385"/>
        <end position="394"/>
    </location>
</feature>
<protein>
    <submittedName>
        <fullName evidence="2">Uncharacterized protein</fullName>
    </submittedName>
</protein>
<accession>A0A2C6KRQ8</accession>
<organism evidence="2 3">
    <name type="scientific">Cystoisospora suis</name>
    <dbReference type="NCBI Taxonomy" id="483139"/>
    <lineage>
        <taxon>Eukaryota</taxon>
        <taxon>Sar</taxon>
        <taxon>Alveolata</taxon>
        <taxon>Apicomplexa</taxon>
        <taxon>Conoidasida</taxon>
        <taxon>Coccidia</taxon>
        <taxon>Eucoccidiorida</taxon>
        <taxon>Eimeriorina</taxon>
        <taxon>Sarcocystidae</taxon>
        <taxon>Cystoisospora</taxon>
    </lineage>
</organism>
<proteinExistence type="predicted"/>
<evidence type="ECO:0000313" key="3">
    <source>
        <dbReference type="Proteomes" id="UP000221165"/>
    </source>
</evidence>
<dbReference type="RefSeq" id="XP_067924767.1">
    <property type="nucleotide sequence ID" value="XM_068063259.1"/>
</dbReference>
<dbReference type="GeneID" id="94426470"/>
<evidence type="ECO:0000256" key="1">
    <source>
        <dbReference type="SAM" id="MobiDB-lite"/>
    </source>
</evidence>
<feature type="region of interest" description="Disordered" evidence="1">
    <location>
        <begin position="352"/>
        <end position="372"/>
    </location>
</feature>
<comment type="caution">
    <text evidence="2">The sequence shown here is derived from an EMBL/GenBank/DDBJ whole genome shotgun (WGS) entry which is preliminary data.</text>
</comment>
<feature type="compositionally biased region" description="Basic residues" evidence="1">
    <location>
        <begin position="352"/>
        <end position="364"/>
    </location>
</feature>
<evidence type="ECO:0000313" key="2">
    <source>
        <dbReference type="EMBL" id="PHJ23090.1"/>
    </source>
</evidence>
<feature type="compositionally biased region" description="Basic residues" evidence="1">
    <location>
        <begin position="45"/>
        <end position="54"/>
    </location>
</feature>
<feature type="region of interest" description="Disordered" evidence="1">
    <location>
        <begin position="1"/>
        <end position="69"/>
    </location>
</feature>
<feature type="region of interest" description="Disordered" evidence="1">
    <location>
        <begin position="385"/>
        <end position="404"/>
    </location>
</feature>
<dbReference type="EMBL" id="MIGC01001318">
    <property type="protein sequence ID" value="PHJ23090.1"/>
    <property type="molecule type" value="Genomic_DNA"/>
</dbReference>
<dbReference type="Proteomes" id="UP000221165">
    <property type="component" value="Unassembled WGS sequence"/>
</dbReference>
<sequence>MSSGEALLLRGRPPKRRSRESLDSVELGQKQRRSYITAPGEPRCTRRSPGKCHLVRPPSPGRQDTASKTGNVEAAAQPKDLGQSAPVTVRAKQVANASQTHTAAASFGGPRQFKGFGAAHLLAGGMARTVGMPTSMSSLSSRTLLSYKYRSVKEAGNSSAHACFSGMTGVASRGLAFICFSTWLMRREASSEQIVCAGCHAAACGPWFSALSPNEHQGDSLRFTLPLYTLRHFSPTMRRHYFGLQLHAAANRRRHSGDSQPLSSVQTVPYLRSSQAADLSNAAAKGSHYGEHADHTRPGWISRTRIVRTSRLETFGLGSVALKHATVPQLLAIAWALNQWDLVVEVVRLHDKRRRCQTSPRKSRSPPPNVGSVCRTAVVDVDHSAVSQPSSCDNGESAANPVPAQQPISTMNPMFHSSPVETSLATPGGSIPCNGTPLVGESRDRVLSIDRLLELMQAMTPTSQEARSVARELLKELLRCVRLGVISTPPPAIYAKLVEAAQCLGLDEDALDTGQCNTGQ</sequence>